<protein>
    <recommendedName>
        <fullName evidence="1">Trk system potassium uptake protein TrkA</fullName>
    </recommendedName>
</protein>
<evidence type="ECO:0000256" key="4">
    <source>
        <dbReference type="ARBA" id="ARBA00022958"/>
    </source>
</evidence>
<dbReference type="NCBIfam" id="NF007033">
    <property type="entry name" value="PRK09496.1-5"/>
    <property type="match status" value="1"/>
</dbReference>
<organism evidence="9 10">
    <name type="scientific">Peptostreptococcus canis</name>
    <dbReference type="NCBI Taxonomy" id="1159213"/>
    <lineage>
        <taxon>Bacteria</taxon>
        <taxon>Bacillati</taxon>
        <taxon>Bacillota</taxon>
        <taxon>Clostridia</taxon>
        <taxon>Peptostreptococcales</taxon>
        <taxon>Peptostreptococcaceae</taxon>
        <taxon>Peptostreptococcus</taxon>
    </lineage>
</organism>
<evidence type="ECO:0000256" key="2">
    <source>
        <dbReference type="ARBA" id="ARBA00022448"/>
    </source>
</evidence>
<sequence length="455" mass="50590">MRIVVIGGGKVGKKISEQLSQEAHDVTVIEKNLEVINKINSHQDVACICGDAIDYEVQKEAGIESADLVIGCTSSDETNMFSCLFAKKFGAKNTIARVRNPAYYNQLNYIRDELGLSMVINPEFVAANEISRIIRFPSAIKVETFAKGKVELLEFKLYKESPLVGKSLYEIRNSFNVKFLICALQRNSEVIIPKGNIILQEGDKLNIAASHENLEIFLKKIGGLKRKIRTVMVIGAGKITYYLCKTLQNINIKVKVIEKDMNACNRLVELLPDIDVIHGDGTDKQLLEEEGIDDVDAFVSLTGMDEENIILSMFANSKNVSKVITKLSQSTFENLTDSFNLDTVISPKDLTSNIILRYVKGMNNSMGSKLNCLYRIINDRVEVLEFTVVKGCKIADIPLAQLKIRNDILVACIVREGKIIIPEGNDYISEGDNIIIVTSSLNISDVEDIVVSVDK</sequence>
<feature type="domain" description="RCK C-terminal" evidence="8">
    <location>
        <begin position="371"/>
        <end position="452"/>
    </location>
</feature>
<dbReference type="InterPro" id="IPR036721">
    <property type="entry name" value="RCK_C_sf"/>
</dbReference>
<dbReference type="InterPro" id="IPR050721">
    <property type="entry name" value="Trk_Ktr_HKT_K-transport"/>
</dbReference>
<keyword evidence="6" id="KW-0406">Ion transport</keyword>
<evidence type="ECO:0000313" key="9">
    <source>
        <dbReference type="EMBL" id="MBC2575313.1"/>
    </source>
</evidence>
<evidence type="ECO:0000256" key="3">
    <source>
        <dbReference type="ARBA" id="ARBA00022538"/>
    </source>
</evidence>
<dbReference type="SUPFAM" id="SSF116726">
    <property type="entry name" value="TrkA C-terminal domain-like"/>
    <property type="match status" value="2"/>
</dbReference>
<keyword evidence="4" id="KW-0630">Potassium</keyword>
<dbReference type="PROSITE" id="PS51202">
    <property type="entry name" value="RCK_C"/>
    <property type="match status" value="2"/>
</dbReference>
<dbReference type="EMBL" id="JABGBW010000001">
    <property type="protein sequence ID" value="MBC2575313.1"/>
    <property type="molecule type" value="Genomic_DNA"/>
</dbReference>
<evidence type="ECO:0000256" key="5">
    <source>
        <dbReference type="ARBA" id="ARBA00023027"/>
    </source>
</evidence>
<reference evidence="9 10" key="1">
    <citation type="submission" date="2020-05" db="EMBL/GenBank/DDBJ databases">
        <title>Draft genome of xy-202 and genomic insight in genome of the genus Peptostreptococcus.</title>
        <authorList>
            <person name="Zhang Z."/>
        </authorList>
    </citation>
    <scope>NUCLEOTIDE SEQUENCE [LARGE SCALE GENOMIC DNA]</scope>
    <source>
        <strain evidence="9 10">DSM 27025</strain>
    </source>
</reference>
<proteinExistence type="predicted"/>
<dbReference type="Pfam" id="PF02254">
    <property type="entry name" value="TrkA_N"/>
    <property type="match status" value="2"/>
</dbReference>
<dbReference type="PANTHER" id="PTHR43833">
    <property type="entry name" value="POTASSIUM CHANNEL PROTEIN 2-RELATED-RELATED"/>
    <property type="match status" value="1"/>
</dbReference>
<evidence type="ECO:0000313" key="10">
    <source>
        <dbReference type="Proteomes" id="UP000713904"/>
    </source>
</evidence>
<dbReference type="Gene3D" id="3.30.70.1450">
    <property type="entry name" value="Regulator of K+ conductance, C-terminal domain"/>
    <property type="match status" value="2"/>
</dbReference>
<keyword evidence="10" id="KW-1185">Reference proteome</keyword>
<feature type="domain" description="RCK C-terminal" evidence="8">
    <location>
        <begin position="140"/>
        <end position="223"/>
    </location>
</feature>
<dbReference type="NCBIfam" id="NF007039">
    <property type="entry name" value="PRK09496.3-2"/>
    <property type="match status" value="1"/>
</dbReference>
<keyword evidence="2" id="KW-0813">Transport</keyword>
<dbReference type="InterPro" id="IPR036291">
    <property type="entry name" value="NAD(P)-bd_dom_sf"/>
</dbReference>
<evidence type="ECO:0000256" key="1">
    <source>
        <dbReference type="ARBA" id="ARBA00017378"/>
    </source>
</evidence>
<keyword evidence="5" id="KW-0520">NAD</keyword>
<dbReference type="PROSITE" id="PS51201">
    <property type="entry name" value="RCK_N"/>
    <property type="match status" value="2"/>
</dbReference>
<gene>
    <name evidence="9" type="primary">trkA</name>
    <name evidence="9" type="ORF">HLB29_01270</name>
</gene>
<comment type="caution">
    <text evidence="9">The sequence shown here is derived from an EMBL/GenBank/DDBJ whole genome shotgun (WGS) entry which is preliminary data.</text>
</comment>
<evidence type="ECO:0000259" key="8">
    <source>
        <dbReference type="PROSITE" id="PS51202"/>
    </source>
</evidence>
<name>A0ABR6TJJ1_9FIRM</name>
<dbReference type="NCBIfam" id="NF007031">
    <property type="entry name" value="PRK09496.1-2"/>
    <property type="match status" value="1"/>
</dbReference>
<dbReference type="SUPFAM" id="SSF51735">
    <property type="entry name" value="NAD(P)-binding Rossmann-fold domains"/>
    <property type="match status" value="2"/>
</dbReference>
<feature type="domain" description="RCK N-terminal" evidence="7">
    <location>
        <begin position="1"/>
        <end position="120"/>
    </location>
</feature>
<dbReference type="InterPro" id="IPR006037">
    <property type="entry name" value="RCK_C"/>
</dbReference>
<dbReference type="NCBIfam" id="NF007041">
    <property type="entry name" value="PRK09496.3-4"/>
    <property type="match status" value="1"/>
</dbReference>
<evidence type="ECO:0000259" key="7">
    <source>
        <dbReference type="PROSITE" id="PS51201"/>
    </source>
</evidence>
<dbReference type="PANTHER" id="PTHR43833:SF5">
    <property type="entry name" value="TRK SYSTEM POTASSIUM UPTAKE PROTEIN TRKA"/>
    <property type="match status" value="1"/>
</dbReference>
<keyword evidence="3" id="KW-0633">Potassium transport</keyword>
<dbReference type="InterPro" id="IPR006036">
    <property type="entry name" value="K_uptake_TrkA"/>
</dbReference>
<evidence type="ECO:0000256" key="6">
    <source>
        <dbReference type="ARBA" id="ARBA00023065"/>
    </source>
</evidence>
<dbReference type="Gene3D" id="3.40.50.720">
    <property type="entry name" value="NAD(P)-binding Rossmann-like Domain"/>
    <property type="match status" value="2"/>
</dbReference>
<accession>A0ABR6TJJ1</accession>
<dbReference type="Proteomes" id="UP000713904">
    <property type="component" value="Unassembled WGS sequence"/>
</dbReference>
<feature type="domain" description="RCK N-terminal" evidence="7">
    <location>
        <begin position="228"/>
        <end position="346"/>
    </location>
</feature>
<dbReference type="Pfam" id="PF02080">
    <property type="entry name" value="TrkA_C"/>
    <property type="match status" value="2"/>
</dbReference>
<dbReference type="PRINTS" id="PR00335">
    <property type="entry name" value="KUPTAKETRKA"/>
</dbReference>
<dbReference type="InterPro" id="IPR003148">
    <property type="entry name" value="RCK_N"/>
</dbReference>